<dbReference type="PANTHER" id="PTHR13847:SF289">
    <property type="entry name" value="GLYCINE OXIDASE"/>
    <property type="match status" value="1"/>
</dbReference>
<proteinExistence type="predicted"/>
<dbReference type="InterPro" id="IPR006076">
    <property type="entry name" value="FAD-dep_OxRdtase"/>
</dbReference>
<reference evidence="3" key="1">
    <citation type="submission" date="2024-07" db="EMBL/GenBank/DDBJ databases">
        <authorList>
            <person name="Yu S.T."/>
        </authorList>
    </citation>
    <scope>NUCLEOTIDE SEQUENCE</scope>
    <source>
        <strain evidence="3">R08</strain>
    </source>
</reference>
<dbReference type="Gene3D" id="3.30.9.10">
    <property type="entry name" value="D-Amino Acid Oxidase, subunit A, domain 2"/>
    <property type="match status" value="1"/>
</dbReference>
<dbReference type="GO" id="GO:0005737">
    <property type="term" value="C:cytoplasm"/>
    <property type="evidence" value="ECO:0007669"/>
    <property type="project" value="TreeGrafter"/>
</dbReference>
<evidence type="ECO:0000313" key="3">
    <source>
        <dbReference type="EMBL" id="XDQ06194.1"/>
    </source>
</evidence>
<dbReference type="GO" id="GO:0016491">
    <property type="term" value="F:oxidoreductase activity"/>
    <property type="evidence" value="ECO:0007669"/>
    <property type="project" value="UniProtKB-KW"/>
</dbReference>
<protein>
    <submittedName>
        <fullName evidence="3">FAD-dependent oxidoreductase</fullName>
    </submittedName>
</protein>
<dbReference type="Gene3D" id="3.50.50.60">
    <property type="entry name" value="FAD/NAD(P)-binding domain"/>
    <property type="match status" value="1"/>
</dbReference>
<dbReference type="Pfam" id="PF01266">
    <property type="entry name" value="DAO"/>
    <property type="match status" value="1"/>
</dbReference>
<name>A0AB39MJH3_9ACTN</name>
<dbReference type="AlphaFoldDB" id="A0AB39MJH3"/>
<sequence>MRSSDARVVVLGAGIRGSLFAALVSGLPGLRVTVLEHDRPGAGTTSTNHGRLHCGTWNFPYADPAETRYLVAAGAMMRGAIGVAEFQQAGYYFLEETAAETAFLAFCSEYGIDIREVGRSEPRPELPRGDFCAVYRIPEYSFNPAAVAAAGVNVAVKSEGSRFRRGTVRRVRAVGPRFEVDLADGGVISADLVVNTLGRWAPAVDYDMPIPFPAVDHIRWRLLAVDRGPSGAGESVVTVHGRERSLAAVPHGRWTVFGCDPPVDVLAGEERFALHSGLVPFRPDHPVDGFLYEAHLPYFADCLGTPEALWTFAGVSLEPAAVGTSTAPYPAGELLFHPDCPRHLVSFGGSATTSLADMRGAADTVLGELGVADGLPADHVDRVLRAVAEQSRLGRGMAWETS</sequence>
<organism evidence="3">
    <name type="scientific">Streptomyces sp. R08</name>
    <dbReference type="NCBI Taxonomy" id="3238624"/>
    <lineage>
        <taxon>Bacteria</taxon>
        <taxon>Bacillati</taxon>
        <taxon>Actinomycetota</taxon>
        <taxon>Actinomycetes</taxon>
        <taxon>Kitasatosporales</taxon>
        <taxon>Streptomycetaceae</taxon>
        <taxon>Streptomyces</taxon>
    </lineage>
</organism>
<feature type="domain" description="FAD dependent oxidoreductase" evidence="2">
    <location>
        <begin position="7"/>
        <end position="211"/>
    </location>
</feature>
<dbReference type="InterPro" id="IPR036188">
    <property type="entry name" value="FAD/NAD-bd_sf"/>
</dbReference>
<gene>
    <name evidence="3" type="ORF">AB5J58_41205</name>
</gene>
<dbReference type="SUPFAM" id="SSF51905">
    <property type="entry name" value="FAD/NAD(P)-binding domain"/>
    <property type="match status" value="1"/>
</dbReference>
<evidence type="ECO:0000256" key="1">
    <source>
        <dbReference type="ARBA" id="ARBA00023002"/>
    </source>
</evidence>
<dbReference type="EMBL" id="CP163431">
    <property type="protein sequence ID" value="XDQ06194.1"/>
    <property type="molecule type" value="Genomic_DNA"/>
</dbReference>
<dbReference type="RefSeq" id="WP_369191193.1">
    <property type="nucleotide sequence ID" value="NZ_CP163431.1"/>
</dbReference>
<keyword evidence="1" id="KW-0560">Oxidoreductase</keyword>
<evidence type="ECO:0000259" key="2">
    <source>
        <dbReference type="Pfam" id="PF01266"/>
    </source>
</evidence>
<dbReference type="PANTHER" id="PTHR13847">
    <property type="entry name" value="SARCOSINE DEHYDROGENASE-RELATED"/>
    <property type="match status" value="1"/>
</dbReference>
<accession>A0AB39MJH3</accession>